<name>A0AAU8N279_9GAMM</name>
<dbReference type="InterPro" id="IPR004045">
    <property type="entry name" value="Glutathione_S-Trfase_N"/>
</dbReference>
<dbReference type="SUPFAM" id="SSF47616">
    <property type="entry name" value="GST C-terminal domain-like"/>
    <property type="match status" value="1"/>
</dbReference>
<gene>
    <name evidence="3" type="ORF">ABU614_10465</name>
</gene>
<dbReference type="PANTHER" id="PTHR44051">
    <property type="entry name" value="GLUTATHIONE S-TRANSFERASE-RELATED"/>
    <property type="match status" value="1"/>
</dbReference>
<dbReference type="RefSeq" id="WP_363800527.1">
    <property type="nucleotide sequence ID" value="NZ_CP159925.1"/>
</dbReference>
<dbReference type="PROSITE" id="PS50405">
    <property type="entry name" value="GST_CTER"/>
    <property type="match status" value="1"/>
</dbReference>
<evidence type="ECO:0000259" key="1">
    <source>
        <dbReference type="PROSITE" id="PS50404"/>
    </source>
</evidence>
<dbReference type="Pfam" id="PF13409">
    <property type="entry name" value="GST_N_2"/>
    <property type="match status" value="1"/>
</dbReference>
<dbReference type="InterPro" id="IPR010987">
    <property type="entry name" value="Glutathione-S-Trfase_C-like"/>
</dbReference>
<dbReference type="SUPFAM" id="SSF52833">
    <property type="entry name" value="Thioredoxin-like"/>
    <property type="match status" value="1"/>
</dbReference>
<sequence length="245" mass="26804">MSAAKTAPTAAAPILFYGVPSGCSFGSIVALEWAGQPYRLARVEMPEQIHTTAFKSLNPVGETPVLVSAQGDAVTESMAILNHIGARAIERGIAFAQGTPQFDELNRMLAFLNTTFFGSFSSLWHVLEHEVDEASREALVEYGRGRVVQAHAKLEAMLGDKRWLLGDRPTLADAYFAGIARWTKYHSVVDRRDYPNLQRLFDQLEADPAVIFAHAIEQQRPAVSAGGFQGEVALEEAIADYRLAA</sequence>
<accession>A0AAU8N279</accession>
<feature type="domain" description="GST N-terminal" evidence="1">
    <location>
        <begin position="11"/>
        <end position="92"/>
    </location>
</feature>
<evidence type="ECO:0000313" key="3">
    <source>
        <dbReference type="EMBL" id="XCO77178.1"/>
    </source>
</evidence>
<dbReference type="InterPro" id="IPR040079">
    <property type="entry name" value="Glutathione_S-Trfase"/>
</dbReference>
<reference evidence="3" key="1">
    <citation type="submission" date="2024-06" db="EMBL/GenBank/DDBJ databases">
        <authorList>
            <person name="Li S."/>
        </authorList>
    </citation>
    <scope>NUCLEOTIDE SEQUENCE</scope>
    <source>
        <strain evidence="3">SR10</strain>
    </source>
</reference>
<proteinExistence type="predicted"/>
<dbReference type="SFLD" id="SFLDS00019">
    <property type="entry name" value="Glutathione_Transferase_(cytos"/>
    <property type="match status" value="1"/>
</dbReference>
<dbReference type="InterPro" id="IPR036282">
    <property type="entry name" value="Glutathione-S-Trfase_C_sf"/>
</dbReference>
<dbReference type="EMBL" id="CP159925">
    <property type="protein sequence ID" value="XCO77178.1"/>
    <property type="molecule type" value="Genomic_DNA"/>
</dbReference>
<protein>
    <submittedName>
        <fullName evidence="3">Glutathione S-transferase family protein</fullName>
    </submittedName>
</protein>
<dbReference type="InterPro" id="IPR036249">
    <property type="entry name" value="Thioredoxin-like_sf"/>
</dbReference>
<dbReference type="Pfam" id="PF00043">
    <property type="entry name" value="GST_C"/>
    <property type="match status" value="1"/>
</dbReference>
<dbReference type="AlphaFoldDB" id="A0AAU8N279"/>
<dbReference type="Gene3D" id="3.40.30.10">
    <property type="entry name" value="Glutaredoxin"/>
    <property type="match status" value="1"/>
</dbReference>
<dbReference type="CDD" id="cd03057">
    <property type="entry name" value="GST_N_Beta"/>
    <property type="match status" value="1"/>
</dbReference>
<dbReference type="InterPro" id="IPR004046">
    <property type="entry name" value="GST_C"/>
</dbReference>
<feature type="domain" description="GST C-terminal" evidence="2">
    <location>
        <begin position="99"/>
        <end position="223"/>
    </location>
</feature>
<dbReference type="PROSITE" id="PS50404">
    <property type="entry name" value="GST_NTER"/>
    <property type="match status" value="1"/>
</dbReference>
<evidence type="ECO:0000259" key="2">
    <source>
        <dbReference type="PROSITE" id="PS50405"/>
    </source>
</evidence>
<dbReference type="Gene3D" id="1.20.1050.10">
    <property type="match status" value="1"/>
</dbReference>
<dbReference type="PANTHER" id="PTHR44051:SF8">
    <property type="entry name" value="GLUTATHIONE S-TRANSFERASE GSTA"/>
    <property type="match status" value="1"/>
</dbReference>
<organism evidence="3">
    <name type="scientific">Lysobacter firmicutimachus</name>
    <dbReference type="NCBI Taxonomy" id="1792846"/>
    <lineage>
        <taxon>Bacteria</taxon>
        <taxon>Pseudomonadati</taxon>
        <taxon>Pseudomonadota</taxon>
        <taxon>Gammaproteobacteria</taxon>
        <taxon>Lysobacterales</taxon>
        <taxon>Lysobacteraceae</taxon>
        <taxon>Lysobacter</taxon>
    </lineage>
</organism>